<evidence type="ECO:0000256" key="6">
    <source>
        <dbReference type="ARBA" id="ARBA00023136"/>
    </source>
</evidence>
<evidence type="ECO:0000256" key="3">
    <source>
        <dbReference type="ARBA" id="ARBA00022741"/>
    </source>
</evidence>
<keyword evidence="5 8" id="KW-1133">Transmembrane helix</keyword>
<feature type="compositionally biased region" description="Polar residues" evidence="7">
    <location>
        <begin position="1"/>
        <end position="10"/>
    </location>
</feature>
<dbReference type="InterPro" id="IPR011527">
    <property type="entry name" value="ABC1_TM_dom"/>
</dbReference>
<evidence type="ECO:0000259" key="10">
    <source>
        <dbReference type="PROSITE" id="PS50929"/>
    </source>
</evidence>
<dbReference type="InterPro" id="IPR003439">
    <property type="entry name" value="ABC_transporter-like_ATP-bd"/>
</dbReference>
<feature type="transmembrane region" description="Helical" evidence="8">
    <location>
        <begin position="220"/>
        <end position="240"/>
    </location>
</feature>
<dbReference type="InterPro" id="IPR003593">
    <property type="entry name" value="AAA+_ATPase"/>
</dbReference>
<keyword evidence="12" id="KW-1185">Reference proteome</keyword>
<dbReference type="PANTHER" id="PTHR24221">
    <property type="entry name" value="ATP-BINDING CASSETTE SUB-FAMILY B"/>
    <property type="match status" value="1"/>
</dbReference>
<name>A0ABT9E9Z6_9PROT</name>
<dbReference type="EMBL" id="JAUTWS010000067">
    <property type="protein sequence ID" value="MDO9713020.1"/>
    <property type="molecule type" value="Genomic_DNA"/>
</dbReference>
<keyword evidence="4 11" id="KW-0067">ATP-binding</keyword>
<feature type="transmembrane region" description="Helical" evidence="8">
    <location>
        <begin position="110"/>
        <end position="133"/>
    </location>
</feature>
<evidence type="ECO:0000313" key="11">
    <source>
        <dbReference type="EMBL" id="MDO9713020.1"/>
    </source>
</evidence>
<dbReference type="Gene3D" id="3.40.50.300">
    <property type="entry name" value="P-loop containing nucleotide triphosphate hydrolases"/>
    <property type="match status" value="1"/>
</dbReference>
<dbReference type="SMART" id="SM00382">
    <property type="entry name" value="AAA"/>
    <property type="match status" value="1"/>
</dbReference>
<feature type="transmembrane region" description="Helical" evidence="8">
    <location>
        <begin position="82"/>
        <end position="104"/>
    </location>
</feature>
<keyword evidence="6 8" id="KW-0472">Membrane</keyword>
<dbReference type="PROSITE" id="PS50893">
    <property type="entry name" value="ABC_TRANSPORTER_2"/>
    <property type="match status" value="1"/>
</dbReference>
<evidence type="ECO:0000256" key="7">
    <source>
        <dbReference type="SAM" id="MobiDB-lite"/>
    </source>
</evidence>
<evidence type="ECO:0000256" key="8">
    <source>
        <dbReference type="SAM" id="Phobius"/>
    </source>
</evidence>
<comment type="caution">
    <text evidence="11">The sequence shown here is derived from an EMBL/GenBank/DDBJ whole genome shotgun (WGS) entry which is preliminary data.</text>
</comment>
<dbReference type="SUPFAM" id="SSF90123">
    <property type="entry name" value="ABC transporter transmembrane region"/>
    <property type="match status" value="1"/>
</dbReference>
<feature type="domain" description="ABC transmembrane type-1" evidence="10">
    <location>
        <begin position="82"/>
        <end position="361"/>
    </location>
</feature>
<proteinExistence type="predicted"/>
<dbReference type="Pfam" id="PF00664">
    <property type="entry name" value="ABC_membrane"/>
    <property type="match status" value="1"/>
</dbReference>
<accession>A0ABT9E9Z6</accession>
<dbReference type="Gene3D" id="1.20.1560.10">
    <property type="entry name" value="ABC transporter type 1, transmembrane domain"/>
    <property type="match status" value="1"/>
</dbReference>
<dbReference type="GO" id="GO:0005524">
    <property type="term" value="F:ATP binding"/>
    <property type="evidence" value="ECO:0007669"/>
    <property type="project" value="UniProtKB-KW"/>
</dbReference>
<dbReference type="Pfam" id="PF00005">
    <property type="entry name" value="ABC_tran"/>
    <property type="match status" value="1"/>
</dbReference>
<dbReference type="PROSITE" id="PS50929">
    <property type="entry name" value="ABC_TM1F"/>
    <property type="match status" value="1"/>
</dbReference>
<dbReference type="PANTHER" id="PTHR24221:SF248">
    <property type="entry name" value="ABC TRANSPORTER TRANSMEMBRANE REGION"/>
    <property type="match status" value="1"/>
</dbReference>
<dbReference type="InterPro" id="IPR027417">
    <property type="entry name" value="P-loop_NTPase"/>
</dbReference>
<dbReference type="InterPro" id="IPR036640">
    <property type="entry name" value="ABC1_TM_sf"/>
</dbReference>
<evidence type="ECO:0000256" key="5">
    <source>
        <dbReference type="ARBA" id="ARBA00022989"/>
    </source>
</evidence>
<feature type="domain" description="ABC transporter" evidence="9">
    <location>
        <begin position="393"/>
        <end position="608"/>
    </location>
</feature>
<feature type="region of interest" description="Disordered" evidence="7">
    <location>
        <begin position="1"/>
        <end position="36"/>
    </location>
</feature>
<evidence type="ECO:0000256" key="4">
    <source>
        <dbReference type="ARBA" id="ARBA00022840"/>
    </source>
</evidence>
<evidence type="ECO:0000256" key="2">
    <source>
        <dbReference type="ARBA" id="ARBA00022692"/>
    </source>
</evidence>
<dbReference type="RefSeq" id="WP_305107881.1">
    <property type="nucleotide sequence ID" value="NZ_JAUTWS010000067.1"/>
</dbReference>
<reference evidence="11 12" key="1">
    <citation type="submission" date="2023-08" db="EMBL/GenBank/DDBJ databases">
        <title>The draft genome sequence of Paracraurococcus sp. LOR1-02.</title>
        <authorList>
            <person name="Kingkaew E."/>
            <person name="Tanasupawat S."/>
        </authorList>
    </citation>
    <scope>NUCLEOTIDE SEQUENCE [LARGE SCALE GENOMIC DNA]</scope>
    <source>
        <strain evidence="11 12">LOR1-02</strain>
    </source>
</reference>
<dbReference type="Proteomes" id="UP001243009">
    <property type="component" value="Unassembled WGS sequence"/>
</dbReference>
<dbReference type="SUPFAM" id="SSF52540">
    <property type="entry name" value="P-loop containing nucleoside triphosphate hydrolases"/>
    <property type="match status" value="1"/>
</dbReference>
<evidence type="ECO:0000256" key="1">
    <source>
        <dbReference type="ARBA" id="ARBA00004651"/>
    </source>
</evidence>
<evidence type="ECO:0000313" key="12">
    <source>
        <dbReference type="Proteomes" id="UP001243009"/>
    </source>
</evidence>
<protein>
    <submittedName>
        <fullName evidence="11">ATP-binding cassette domain-containing protein</fullName>
    </submittedName>
</protein>
<comment type="subcellular location">
    <subcellularLocation>
        <location evidence="1">Cell membrane</location>
        <topology evidence="1">Multi-pass membrane protein</topology>
    </subcellularLocation>
</comment>
<sequence>MSVLATSLKSSTERDAPEGPISRSSTICSSEPSRGGWESDACPQSACFGGSSMQAAPGTSSWLAAPLSTTIRRYGSGTLPSLLLATLLVTLLALALPIALLQVYDRILPQASLGTLGLLTAAVTAAVMLELALRVIRGEVLGRLAAAAEAKLQAEAALRIASTRSAAFEAHGNGWYSERLAAIGSLREAWSGPMLQTLLDLPFALLYLLAVAAISGPLALVPLSMLGCVLVLGLLVGWRVRRRAERLTQSEERRFNFLFDVLHSLSSLKLMGAERLLERRYDRLQGGSARLRRELAEASAAGQEGGLLLSYLTTLGTASWGCLMVLDQQLTVGGLSACTMLAGRSMQPLLGGIALWVRWQMLRDAKRRVAELATLPIEAQLERPPLAVPEGRISLQEVRCGRQLGGWLFDGLSLEVAPGEFVGITGPNGSGRSTLLRMVTGESQPVKGQVLVDGQDLSQVNVVPARCHVALVPPDPALIGGTLLDNLTLNQPTLEGRALSLGAALGLETVAAALPGGWQTPVGIGGSPLARGVVQRIGLVRALVQDPRILLLDDVTAQLDADGDARLGRLLVGLRGRTTILLVSHRRSVLTLADRVLRITNGRLEPGP</sequence>
<keyword evidence="3" id="KW-0547">Nucleotide-binding</keyword>
<evidence type="ECO:0000259" key="9">
    <source>
        <dbReference type="PROSITE" id="PS50893"/>
    </source>
</evidence>
<dbReference type="InterPro" id="IPR039421">
    <property type="entry name" value="Type_1_exporter"/>
</dbReference>
<feature type="compositionally biased region" description="Polar residues" evidence="7">
    <location>
        <begin position="22"/>
        <end position="32"/>
    </location>
</feature>
<keyword evidence="2 8" id="KW-0812">Transmembrane</keyword>
<gene>
    <name evidence="11" type="ORF">Q7A36_32125</name>
</gene>
<organism evidence="11 12">
    <name type="scientific">Paracraurococcus lichenis</name>
    <dbReference type="NCBI Taxonomy" id="3064888"/>
    <lineage>
        <taxon>Bacteria</taxon>
        <taxon>Pseudomonadati</taxon>
        <taxon>Pseudomonadota</taxon>
        <taxon>Alphaproteobacteria</taxon>
        <taxon>Acetobacterales</taxon>
        <taxon>Roseomonadaceae</taxon>
        <taxon>Paracraurococcus</taxon>
    </lineage>
</organism>